<keyword evidence="2" id="KW-1185">Reference proteome</keyword>
<feature type="non-terminal residue" evidence="1">
    <location>
        <position position="141"/>
    </location>
</feature>
<dbReference type="AlphaFoldDB" id="A0AAV5WVK2"/>
<proteinExistence type="predicted"/>
<sequence>PGFCRLIVEGFPASKVEQCGKELMGIINGDIMNCEGEQEWLLTGVGRNMANQKANVALEKFSVFVDFNVIGKEIRLFGENDECEKVKRRLLKLTKDRHTHIIFTRVTIGLPVYLNGTVKAIEACGGLAMLQKVVGECSITL</sequence>
<comment type="caution">
    <text evidence="1">The sequence shown here is derived from an EMBL/GenBank/DDBJ whole genome shotgun (WGS) entry which is preliminary data.</text>
</comment>
<reference evidence="1" key="1">
    <citation type="submission" date="2023-10" db="EMBL/GenBank/DDBJ databases">
        <title>Genome assembly of Pristionchus species.</title>
        <authorList>
            <person name="Yoshida K."/>
            <person name="Sommer R.J."/>
        </authorList>
    </citation>
    <scope>NUCLEOTIDE SEQUENCE</scope>
    <source>
        <strain evidence="1">RS5133</strain>
    </source>
</reference>
<evidence type="ECO:0000313" key="2">
    <source>
        <dbReference type="Proteomes" id="UP001432322"/>
    </source>
</evidence>
<dbReference type="Proteomes" id="UP001432322">
    <property type="component" value="Unassembled WGS sequence"/>
</dbReference>
<organism evidence="1 2">
    <name type="scientific">Pristionchus fissidentatus</name>
    <dbReference type="NCBI Taxonomy" id="1538716"/>
    <lineage>
        <taxon>Eukaryota</taxon>
        <taxon>Metazoa</taxon>
        <taxon>Ecdysozoa</taxon>
        <taxon>Nematoda</taxon>
        <taxon>Chromadorea</taxon>
        <taxon>Rhabditida</taxon>
        <taxon>Rhabditina</taxon>
        <taxon>Diplogasteromorpha</taxon>
        <taxon>Diplogasteroidea</taxon>
        <taxon>Neodiplogasteridae</taxon>
        <taxon>Pristionchus</taxon>
    </lineage>
</organism>
<evidence type="ECO:0000313" key="1">
    <source>
        <dbReference type="EMBL" id="GMT35328.1"/>
    </source>
</evidence>
<gene>
    <name evidence="1" type="ORF">PFISCL1PPCAC_26625</name>
</gene>
<accession>A0AAV5WVK2</accession>
<protein>
    <submittedName>
        <fullName evidence="1">Uncharacterized protein</fullName>
    </submittedName>
</protein>
<dbReference type="EMBL" id="BTSY01000007">
    <property type="protein sequence ID" value="GMT35328.1"/>
    <property type="molecule type" value="Genomic_DNA"/>
</dbReference>
<name>A0AAV5WVK2_9BILA</name>
<feature type="non-terminal residue" evidence="1">
    <location>
        <position position="1"/>
    </location>
</feature>